<evidence type="ECO:0000313" key="10">
    <source>
        <dbReference type="EMBL" id="KAG1303272.1"/>
    </source>
</evidence>
<organism evidence="10 11">
    <name type="scientific">Rhizopus oryzae</name>
    <name type="common">Mucormycosis agent</name>
    <name type="synonym">Rhizopus arrhizus var. delemar</name>
    <dbReference type="NCBI Taxonomy" id="64495"/>
    <lineage>
        <taxon>Eukaryota</taxon>
        <taxon>Fungi</taxon>
        <taxon>Fungi incertae sedis</taxon>
        <taxon>Mucoromycota</taxon>
        <taxon>Mucoromycotina</taxon>
        <taxon>Mucoromycetes</taxon>
        <taxon>Mucorales</taxon>
        <taxon>Mucorineae</taxon>
        <taxon>Rhizopodaceae</taxon>
        <taxon>Rhizopus</taxon>
    </lineage>
</organism>
<dbReference type="Pfam" id="PF20946">
    <property type="entry name" value="Ctf4_C"/>
    <property type="match status" value="1"/>
</dbReference>
<evidence type="ECO:0008006" key="12">
    <source>
        <dbReference type="Google" id="ProtNLM"/>
    </source>
</evidence>
<dbReference type="Pfam" id="PF12341">
    <property type="entry name" value="Mcl1_mid"/>
    <property type="match status" value="1"/>
</dbReference>
<dbReference type="EMBL" id="JAANQT010002048">
    <property type="protein sequence ID" value="KAG1303272.1"/>
    <property type="molecule type" value="Genomic_DNA"/>
</dbReference>
<dbReference type="GO" id="GO:0003682">
    <property type="term" value="F:chromatin binding"/>
    <property type="evidence" value="ECO:0007669"/>
    <property type="project" value="TreeGrafter"/>
</dbReference>
<dbReference type="Proteomes" id="UP000716291">
    <property type="component" value="Unassembled WGS sequence"/>
</dbReference>
<dbReference type="InterPro" id="IPR036322">
    <property type="entry name" value="WD40_repeat_dom_sf"/>
</dbReference>
<dbReference type="PROSITE" id="PS50294">
    <property type="entry name" value="WD_REPEATS_REGION"/>
    <property type="match status" value="2"/>
</dbReference>
<dbReference type="GO" id="GO:0006261">
    <property type="term" value="P:DNA-templated DNA replication"/>
    <property type="evidence" value="ECO:0007669"/>
    <property type="project" value="TreeGrafter"/>
</dbReference>
<evidence type="ECO:0000256" key="4">
    <source>
        <dbReference type="ARBA" id="ARBA00023242"/>
    </source>
</evidence>
<feature type="repeat" description="WD" evidence="5">
    <location>
        <begin position="232"/>
        <end position="273"/>
    </location>
</feature>
<dbReference type="GO" id="GO:0043596">
    <property type="term" value="C:nuclear replication fork"/>
    <property type="evidence" value="ECO:0007669"/>
    <property type="project" value="TreeGrafter"/>
</dbReference>
<evidence type="ECO:0000256" key="5">
    <source>
        <dbReference type="PROSITE-ProRule" id="PRU00221"/>
    </source>
</evidence>
<comment type="subcellular location">
    <subcellularLocation>
        <location evidence="1">Nucleus</location>
    </subcellularLocation>
</comment>
<keyword evidence="2 5" id="KW-0853">WD repeat</keyword>
<reference evidence="10" key="1">
    <citation type="journal article" date="2020" name="Microb. Genom.">
        <title>Genetic diversity of clinical and environmental Mucorales isolates obtained from an investigation of mucormycosis cases among solid organ transplant recipients.</title>
        <authorList>
            <person name="Nguyen M.H."/>
            <person name="Kaul D."/>
            <person name="Muto C."/>
            <person name="Cheng S.J."/>
            <person name="Richter R.A."/>
            <person name="Bruno V.M."/>
            <person name="Liu G."/>
            <person name="Beyhan S."/>
            <person name="Sundermann A.J."/>
            <person name="Mounaud S."/>
            <person name="Pasculle A.W."/>
            <person name="Nierman W.C."/>
            <person name="Driscoll E."/>
            <person name="Cumbie R."/>
            <person name="Clancy C.J."/>
            <person name="Dupont C.L."/>
        </authorList>
    </citation>
    <scope>NUCLEOTIDE SEQUENCE</scope>
    <source>
        <strain evidence="10">GL11</strain>
    </source>
</reference>
<dbReference type="PROSITE" id="PS00678">
    <property type="entry name" value="WD_REPEATS_1"/>
    <property type="match status" value="1"/>
</dbReference>
<feature type="domain" description="WDHD1/CFT4 second beta-propeller" evidence="7">
    <location>
        <begin position="440"/>
        <end position="765"/>
    </location>
</feature>
<feature type="region of interest" description="Disordered" evidence="6">
    <location>
        <begin position="530"/>
        <end position="551"/>
    </location>
</feature>
<evidence type="ECO:0000256" key="1">
    <source>
        <dbReference type="ARBA" id="ARBA00004123"/>
    </source>
</evidence>
<evidence type="ECO:0000313" key="11">
    <source>
        <dbReference type="Proteomes" id="UP000716291"/>
    </source>
</evidence>
<evidence type="ECO:0000256" key="2">
    <source>
        <dbReference type="ARBA" id="ARBA00022574"/>
    </source>
</evidence>
<evidence type="ECO:0000259" key="8">
    <source>
        <dbReference type="Pfam" id="PF20946"/>
    </source>
</evidence>
<keyword evidence="4" id="KW-0539">Nucleus</keyword>
<feature type="repeat" description="WD" evidence="5">
    <location>
        <begin position="136"/>
        <end position="169"/>
    </location>
</feature>
<feature type="domain" description="WDHD1 first WD40" evidence="9">
    <location>
        <begin position="17"/>
        <end position="301"/>
    </location>
</feature>
<dbReference type="InterPro" id="IPR015943">
    <property type="entry name" value="WD40/YVTN_repeat-like_dom_sf"/>
</dbReference>
<keyword evidence="11" id="KW-1185">Reference proteome</keyword>
<dbReference type="Pfam" id="PF24817">
    <property type="entry name" value="WD40_WDHD1_1st"/>
    <property type="match status" value="1"/>
</dbReference>
<gene>
    <name evidence="10" type="ORF">G6F64_010215</name>
</gene>
<dbReference type="InterPro" id="IPR019775">
    <property type="entry name" value="WD40_repeat_CS"/>
</dbReference>
<proteinExistence type="predicted"/>
<dbReference type="PANTHER" id="PTHR19932">
    <property type="entry name" value="WD REPEAT AND HMG-BOX DNA BINDING PROTEIN"/>
    <property type="match status" value="1"/>
</dbReference>
<dbReference type="SUPFAM" id="SSF50978">
    <property type="entry name" value="WD40 repeat-like"/>
    <property type="match status" value="1"/>
</dbReference>
<dbReference type="InterPro" id="IPR057646">
    <property type="entry name" value="WD40_WDHD1_1st"/>
</dbReference>
<feature type="compositionally biased region" description="Acidic residues" evidence="6">
    <location>
        <begin position="538"/>
        <end position="551"/>
    </location>
</feature>
<dbReference type="Gene3D" id="2.130.10.10">
    <property type="entry name" value="YVTN repeat-like/Quinoprotein amine dehydrogenase"/>
    <property type="match status" value="2"/>
</dbReference>
<name>A0A9P6X1R2_RHIOR</name>
<dbReference type="AlphaFoldDB" id="A0A9P6X1R2"/>
<evidence type="ECO:0000259" key="7">
    <source>
        <dbReference type="Pfam" id="PF12341"/>
    </source>
</evidence>
<dbReference type="PANTHER" id="PTHR19932:SF10">
    <property type="entry name" value="WD REPEAT AND HMG-BOX DNA-BINDING PROTEIN 1"/>
    <property type="match status" value="1"/>
</dbReference>
<evidence type="ECO:0000259" key="9">
    <source>
        <dbReference type="Pfam" id="PF24817"/>
    </source>
</evidence>
<dbReference type="GO" id="GO:0006281">
    <property type="term" value="P:DNA repair"/>
    <property type="evidence" value="ECO:0007669"/>
    <property type="project" value="TreeGrafter"/>
</dbReference>
<feature type="region of interest" description="Disordered" evidence="6">
    <location>
        <begin position="357"/>
        <end position="379"/>
    </location>
</feature>
<accession>A0A9P6X1R2</accession>
<evidence type="ECO:0000256" key="6">
    <source>
        <dbReference type="SAM" id="MobiDB-lite"/>
    </source>
</evidence>
<protein>
    <recommendedName>
        <fullName evidence="12">Minichromosome loss protein Mcl1 middle region domain-containing protein</fullName>
    </recommendedName>
</protein>
<dbReference type="GO" id="GO:0000278">
    <property type="term" value="P:mitotic cell cycle"/>
    <property type="evidence" value="ECO:0007669"/>
    <property type="project" value="TreeGrafter"/>
</dbReference>
<dbReference type="SMART" id="SM00320">
    <property type="entry name" value="WD40"/>
    <property type="match status" value="6"/>
</dbReference>
<dbReference type="InterPro" id="IPR048591">
    <property type="entry name" value="WDHD1/CFT4_hel"/>
</dbReference>
<feature type="domain" description="WDHD1/CFT4 helical bundle" evidence="8">
    <location>
        <begin position="788"/>
        <end position="874"/>
    </location>
</feature>
<dbReference type="OrthoDB" id="427368at2759"/>
<keyword evidence="3" id="KW-0677">Repeat</keyword>
<sequence length="950" mass="106903">METEFVDFNAGPLVKPGKTYVAYKPDGSEIVVGSADARVSIFKTEKDIRKVAEASIERHIDEISCVAVHDSRFVTAGTDGFIITYKNNEYEKILIRSTVAVRSVVFNPQGMKIAIAGDDNDIRVVLIADNSKIVSLQGHTTSLKSIDYDPTGEYIASSSCDGDIRIWSVGPNEPAPRCVKVLKNITPASKPDHALTAKVLWSPDKSCFAFPGKNNDIRMFTYGLWTPYSTLENGHTETISTFSWSPNGYYMATTSKDKLLIVWDVKKKKIVRKAIVVASITEIAWHPEENQLVFANENGEIMYWDEVIPEGNSNYPHPAKIRRNTQIDSLETQSQDPYSLEPSSLDPRLLESRATNNANEHFFDTMADDEDGEDLRSEENDDIDMMDAEDDFVIDDDGAGYAETPEERQRMQALHQQRLNLSRMGGNQYQRPVVFDPPSAFQPGETPYNKDKDNRGFDPMEGERRYLCYNLVGAMYTIYQDNHSIINVEFHDQSAHRNFHFTDYSNFTMGSLSEAGSIFAVEGKEALEKPKKTRINDEGEEETDDEEDDGDLEKITASTLHFRPLSMRAGGDKDWTYHLPLGEDVVAVAINSASVIAATSTGFIRIFSLSGIQKHIFTLNNIVTLSAMNDLALLVYAAGPAFTGQQNMEYLLLNTDANEILQKDKIQLSIGSELAWAGFSETTQAAIYDSESILRILHHQRRPNQAAWVPVFNGKAHAKSIQRTESYWPVGVLRDRLMCIILRGDNKYPFFPRPPVNEVPLELPLIEPTSETGKIELAYLSMLYRDLHERDEAEATQKQDEYQDAFDSADIEMDKDILRLINIACKAERHSRALDLVNSLRLSESVDKAIRVATYHHLSSLANSMMRVKELKFMSRARVLPPSLSEALASQPSIYESNMPSLENGLSLLEKNEGDGRKRLILDDDTDDVVMDSLNNNSHKTKKPRPFQFS</sequence>
<dbReference type="PROSITE" id="PS50082">
    <property type="entry name" value="WD_REPEATS_2"/>
    <property type="match status" value="2"/>
</dbReference>
<comment type="caution">
    <text evidence="10">The sequence shown here is derived from an EMBL/GenBank/DDBJ whole genome shotgun (WGS) entry which is preliminary data.</text>
</comment>
<evidence type="ECO:0000256" key="3">
    <source>
        <dbReference type="ARBA" id="ARBA00022737"/>
    </source>
</evidence>
<dbReference type="InterPro" id="IPR022100">
    <property type="entry name" value="WDHD1/CFT4_beta-prop_2nd"/>
</dbReference>
<dbReference type="InterPro" id="IPR001680">
    <property type="entry name" value="WD40_rpt"/>
</dbReference>